<dbReference type="AlphaFoldDB" id="A0AAV3XCC9"/>
<evidence type="ECO:0008006" key="4">
    <source>
        <dbReference type="Google" id="ProtNLM"/>
    </source>
</evidence>
<name>A0AAV3XCC9_9CYAN</name>
<keyword evidence="1" id="KW-0472">Membrane</keyword>
<protein>
    <recommendedName>
        <fullName evidence="4">Cytochrome b6-f complex subunit 7</fullName>
    </recommendedName>
</protein>
<gene>
    <name evidence="2" type="ORF">MiSe_38070</name>
</gene>
<evidence type="ECO:0000313" key="2">
    <source>
        <dbReference type="EMBL" id="GET39046.1"/>
    </source>
</evidence>
<dbReference type="EMBL" id="BLAY01000057">
    <property type="protein sequence ID" value="GET39046.1"/>
    <property type="molecule type" value="Genomic_DNA"/>
</dbReference>
<evidence type="ECO:0000256" key="1">
    <source>
        <dbReference type="SAM" id="Phobius"/>
    </source>
</evidence>
<proteinExistence type="predicted"/>
<reference evidence="2" key="1">
    <citation type="submission" date="2019-10" db="EMBL/GenBank/DDBJ databases">
        <title>Draft genome sequece of Microseira wollei NIES-4236.</title>
        <authorList>
            <person name="Yamaguchi H."/>
            <person name="Suzuki S."/>
            <person name="Kawachi M."/>
        </authorList>
    </citation>
    <scope>NUCLEOTIDE SEQUENCE</scope>
    <source>
        <strain evidence="2">NIES-4236</strain>
    </source>
</reference>
<evidence type="ECO:0000313" key="3">
    <source>
        <dbReference type="Proteomes" id="UP001050975"/>
    </source>
</evidence>
<keyword evidence="3" id="KW-1185">Reference proteome</keyword>
<dbReference type="RefSeq" id="WP_226583951.1">
    <property type="nucleotide sequence ID" value="NZ_BLAY01000057.1"/>
</dbReference>
<feature type="transmembrane region" description="Helical" evidence="1">
    <location>
        <begin position="44"/>
        <end position="71"/>
    </location>
</feature>
<accession>A0AAV3XCC9</accession>
<keyword evidence="1" id="KW-1133">Transmembrane helix</keyword>
<comment type="caution">
    <text evidence="2">The sequence shown here is derived from an EMBL/GenBank/DDBJ whole genome shotgun (WGS) entry which is preliminary data.</text>
</comment>
<dbReference type="Proteomes" id="UP001050975">
    <property type="component" value="Unassembled WGS sequence"/>
</dbReference>
<keyword evidence="1" id="KW-0812">Transmembrane</keyword>
<sequence>MKIISIAVKRLGLLSGCRCQKTEKANREVRYILKRSPIMETTNLLDLVTGGLALAILIGGLLMLFFGVSAFGDKDK</sequence>
<organism evidence="2 3">
    <name type="scientific">Microseira wollei NIES-4236</name>
    <dbReference type="NCBI Taxonomy" id="2530354"/>
    <lineage>
        <taxon>Bacteria</taxon>
        <taxon>Bacillati</taxon>
        <taxon>Cyanobacteriota</taxon>
        <taxon>Cyanophyceae</taxon>
        <taxon>Oscillatoriophycideae</taxon>
        <taxon>Aerosakkonematales</taxon>
        <taxon>Aerosakkonemataceae</taxon>
        <taxon>Microseira</taxon>
    </lineage>
</organism>